<reference evidence="1 2" key="1">
    <citation type="submission" date="2024-05" db="EMBL/GenBank/DDBJ databases">
        <title>Sphingomonas sp. HF-S3 16S ribosomal RNA gene Genome sequencing and assembly.</title>
        <authorList>
            <person name="Lee H."/>
        </authorList>
    </citation>
    <scope>NUCLEOTIDE SEQUENCE [LARGE SCALE GENOMIC DNA]</scope>
    <source>
        <strain evidence="1 2">HF-S3</strain>
    </source>
</reference>
<evidence type="ECO:0000313" key="1">
    <source>
        <dbReference type="EMBL" id="MEN3749860.1"/>
    </source>
</evidence>
<organism evidence="1 2">
    <name type="scientific">Sphingomonas rustica</name>
    <dbReference type="NCBI Taxonomy" id="3103142"/>
    <lineage>
        <taxon>Bacteria</taxon>
        <taxon>Pseudomonadati</taxon>
        <taxon>Pseudomonadota</taxon>
        <taxon>Alphaproteobacteria</taxon>
        <taxon>Sphingomonadales</taxon>
        <taxon>Sphingomonadaceae</taxon>
        <taxon>Sphingomonas</taxon>
    </lineage>
</organism>
<gene>
    <name evidence="1" type="ORF">TPR58_21995</name>
</gene>
<keyword evidence="2" id="KW-1185">Reference proteome</keyword>
<dbReference type="InterPro" id="IPR009057">
    <property type="entry name" value="Homeodomain-like_sf"/>
</dbReference>
<dbReference type="EMBL" id="JBDIZK010000018">
    <property type="protein sequence ID" value="MEN3749860.1"/>
    <property type="molecule type" value="Genomic_DNA"/>
</dbReference>
<dbReference type="SUPFAM" id="SSF46689">
    <property type="entry name" value="Homeodomain-like"/>
    <property type="match status" value="1"/>
</dbReference>
<dbReference type="Proteomes" id="UP001427805">
    <property type="component" value="Unassembled WGS sequence"/>
</dbReference>
<dbReference type="RefSeq" id="WP_346248911.1">
    <property type="nucleotide sequence ID" value="NZ_JBDIZK010000018.1"/>
</dbReference>
<dbReference type="Pfam" id="PF01527">
    <property type="entry name" value="HTH_Tnp_1"/>
    <property type="match status" value="1"/>
</dbReference>
<evidence type="ECO:0000313" key="2">
    <source>
        <dbReference type="Proteomes" id="UP001427805"/>
    </source>
</evidence>
<comment type="caution">
    <text evidence="1">The sequence shown here is derived from an EMBL/GenBank/DDBJ whole genome shotgun (WGS) entry which is preliminary data.</text>
</comment>
<protein>
    <submittedName>
        <fullName evidence="1">Transposase</fullName>
    </submittedName>
</protein>
<proteinExistence type="predicted"/>
<accession>A0ABV0BIE8</accession>
<name>A0ABV0BIE8_9SPHN</name>
<dbReference type="InterPro" id="IPR002514">
    <property type="entry name" value="Transposase_8"/>
</dbReference>
<sequence>MARRRRHTQAFKLAAVARMRDASDVAGLAAELGIDWGLLYKWDRAFQSGGAEALLFPGERVRKGLPARVSDASVRAIGTGVEDAPAVPAGPAELERKVAQQALDLDFFRAALQHFAGHRRMSGGSGGTGSTS</sequence>